<name>A0ABT3WZF1_9BACL</name>
<dbReference type="Gene3D" id="1.25.40.10">
    <property type="entry name" value="Tetratricopeptide repeat domain"/>
    <property type="match status" value="2"/>
</dbReference>
<dbReference type="PROSITE" id="PS50887">
    <property type="entry name" value="GGDEF"/>
    <property type="match status" value="1"/>
</dbReference>
<sequence length="1525" mass="176250">MDLISHSSHFGDLMHGVKNETEERVLVLRLPTPLVSFLRFEQIRLRAHLFQDPALPMLRLLDVYSQGEAAFLVYQPVDGARPLLDYLADKSLPETLHVLISLCNAVAALHEKTMWHGGIVPEYVWVLPDGEIRLLTMVTDSPLALFNACGNGEPMQVFAPETLTMSPLDARTDIFNLGVLFYWLLTRRYPFSDEDGALHPPSRINEHIPPQLDRLVLTMINQKPSKRIQWIGQIVDELSRMIGEHNVTAPGQERCVIGAQHLFSAEFTGRHQEAKQLSEFYDGMIAGKRQAMLVSGKHGVGRKRLIYELSGRYMDRVSSISCNAKEMSFAAVEDLAIKMFMLCSAVPTLNRLGEMYVRRLAPVLPRVAYEYREMLAADKTTQTEMYESDSMLFEFFCEVIETYGEPMVFEIYDVHLLDSDSMKFFKKLIAHEAIAFGLIGVTEEPEGPFTDLFSDHLHLDPLPLPQMRECVLSRFGDADFLSDEFIEWLNHHARGSLEQVFQLIEYLADTKQIYLQRYHWRMVPGSVEELDIPQSMESLILFRLDRLNPLAKEVCQAMSLFKGAFVHEAIAKAVGLDSVQEALEVMHFLEEQGLVLQTSNLYRFPSNNVKLHIYNAIEPDTRRGLHRKLAQCLVEVGSAEYLEIAHHFEKGEVWEQAILLNIVGGRRCFRRQMLAEAEAHIRKAIELYGHLEDRVCPNSLFTFQARLLRLLGFLEESARVYSELYERTKQLTVLISLSMIYCNVGRFHLIKPYLDYIEQRLRSSEPLKPKQRLNLMVIKGSYNIEVDGNYGFIQEMEEYQSTHGTQLRAEMKPRDYVSWLYNLQVLLTYVPGVPWEQRSRYLHEAASLAEHHNFRNFLVGIYNSMAIGFQETDPLRAKDYYMQSAQLAFELGDKSKEAIAYINLVDIYRLLGDMYHSQRYIELARETGTSVFKESDTYLMQNEIEHYLFIEDYKKAEQVIDALVRKTKWTGQQKMREFSFLNRFRSFVEQGRERCCDRMWPVVEQICKNRKFEIEHQYLRAQYFMMKHRYAEVVEELVELIDQTDVPTEVRIRRNMLLVEAYLQTGRWQDGLEIALSVQKLIHNTGYVGYLARAHFYLGRLYQLTHQFVLANLNYKRALMGFRKLNQQNRLIEIDRLMRQTNQEMVKSADRIIEKMQTEVREDNPRGALAIADGGVRLKEWALTIARERQEMIDTLTDNEILLDAIRRVSSSIMVKTVCENLAAVAFENLLFDHLHLYVKLGGDRVEMLQLNEQLQAISHSSSEVDALIAEVIELERPVEREGRGAYLYGLPVFAHDQQVIAVMVLEKLTLQTPFTVRDRRFITSFAQLVSSNVENAIMYEVMITDNLTGLYQRNYFMKRLGEEFNKVKRYGVDLSFLMIDLDDFSKVNNVYGHNEGDRVLRMVAKTLVKSVRNVDVVGRFGGEEMIVILPNTDGPSAKIVAERILQALRGIQIEGDRYRVTGSIGVASCDMDQPEDALDLIEKADQAETYAKRTGKNRIVCHWEMEQEAVEREHQLACKKHENV</sequence>
<keyword evidence="5" id="KW-1185">Reference proteome</keyword>
<proteinExistence type="predicted"/>
<dbReference type="Gene3D" id="1.10.510.10">
    <property type="entry name" value="Transferase(Phosphotransferase) domain 1"/>
    <property type="match status" value="1"/>
</dbReference>
<dbReference type="EMBL" id="JAPMLT010000001">
    <property type="protein sequence ID" value="MCX7568897.1"/>
    <property type="molecule type" value="Genomic_DNA"/>
</dbReference>
<dbReference type="InterPro" id="IPR011990">
    <property type="entry name" value="TPR-like_helical_dom_sf"/>
</dbReference>
<dbReference type="SUPFAM" id="SSF52540">
    <property type="entry name" value="P-loop containing nucleoside triphosphate hydrolases"/>
    <property type="match status" value="1"/>
</dbReference>
<comment type="subcellular location">
    <subcellularLocation>
        <location evidence="1">Membrane</location>
        <topology evidence="1">Single-pass membrane protein</topology>
    </subcellularLocation>
</comment>
<evidence type="ECO:0000256" key="1">
    <source>
        <dbReference type="ARBA" id="ARBA00004167"/>
    </source>
</evidence>
<dbReference type="InterPro" id="IPR027417">
    <property type="entry name" value="P-loop_NTPase"/>
</dbReference>
<keyword evidence="4" id="KW-0808">Transferase</keyword>
<dbReference type="SMART" id="SM00220">
    <property type="entry name" value="S_TKc"/>
    <property type="match status" value="1"/>
</dbReference>
<dbReference type="InterPro" id="IPR011009">
    <property type="entry name" value="Kinase-like_dom_sf"/>
</dbReference>
<dbReference type="InterPro" id="IPR029016">
    <property type="entry name" value="GAF-like_dom_sf"/>
</dbReference>
<dbReference type="GO" id="GO:0052621">
    <property type="term" value="F:diguanylate cyclase activity"/>
    <property type="evidence" value="ECO:0007669"/>
    <property type="project" value="UniProtKB-EC"/>
</dbReference>
<feature type="domain" description="GGDEF" evidence="3">
    <location>
        <begin position="1373"/>
        <end position="1505"/>
    </location>
</feature>
<gene>
    <name evidence="4" type="ORF">OS242_02840</name>
</gene>
<dbReference type="InterPro" id="IPR050469">
    <property type="entry name" value="Diguanylate_Cyclase"/>
</dbReference>
<dbReference type="SUPFAM" id="SSF56112">
    <property type="entry name" value="Protein kinase-like (PK-like)"/>
    <property type="match status" value="1"/>
</dbReference>
<dbReference type="InterPro" id="IPR029787">
    <property type="entry name" value="Nucleotide_cyclase"/>
</dbReference>
<dbReference type="SMART" id="SM00267">
    <property type="entry name" value="GGDEF"/>
    <property type="match status" value="1"/>
</dbReference>
<dbReference type="PANTHER" id="PTHR45138:SF9">
    <property type="entry name" value="DIGUANYLATE CYCLASE DGCM-RELATED"/>
    <property type="match status" value="1"/>
</dbReference>
<comment type="caution">
    <text evidence="4">The sequence shown here is derived from an EMBL/GenBank/DDBJ whole genome shotgun (WGS) entry which is preliminary data.</text>
</comment>
<accession>A0ABT3WZF1</accession>
<dbReference type="SUPFAM" id="SSF55073">
    <property type="entry name" value="Nucleotide cyclase"/>
    <property type="match status" value="1"/>
</dbReference>
<dbReference type="PANTHER" id="PTHR45138">
    <property type="entry name" value="REGULATORY COMPONENTS OF SENSORY TRANSDUCTION SYSTEM"/>
    <property type="match status" value="1"/>
</dbReference>
<keyword evidence="4" id="KW-0548">Nucleotidyltransferase</keyword>
<dbReference type="Pfam" id="PF00990">
    <property type="entry name" value="GGDEF"/>
    <property type="match status" value="1"/>
</dbReference>
<dbReference type="InterPro" id="IPR043128">
    <property type="entry name" value="Rev_trsase/Diguanyl_cyclase"/>
</dbReference>
<dbReference type="Gene3D" id="3.30.70.270">
    <property type="match status" value="1"/>
</dbReference>
<dbReference type="PROSITE" id="PS50011">
    <property type="entry name" value="PROTEIN_KINASE_DOM"/>
    <property type="match status" value="1"/>
</dbReference>
<dbReference type="RefSeq" id="WP_267150132.1">
    <property type="nucleotide sequence ID" value="NZ_JAPMLT010000001.1"/>
</dbReference>
<evidence type="ECO:0000313" key="4">
    <source>
        <dbReference type="EMBL" id="MCX7568897.1"/>
    </source>
</evidence>
<organism evidence="4 5">
    <name type="scientific">Tumebacillus lacus</name>
    <dbReference type="NCBI Taxonomy" id="2995335"/>
    <lineage>
        <taxon>Bacteria</taxon>
        <taxon>Bacillati</taxon>
        <taxon>Bacillota</taxon>
        <taxon>Bacilli</taxon>
        <taxon>Bacillales</taxon>
        <taxon>Alicyclobacillaceae</taxon>
        <taxon>Tumebacillus</taxon>
    </lineage>
</organism>
<dbReference type="Gene3D" id="3.30.450.40">
    <property type="match status" value="1"/>
</dbReference>
<reference evidence="4 5" key="1">
    <citation type="submission" date="2022-11" db="EMBL/GenBank/DDBJ databases">
        <title>Study of microbial diversity in lake waters.</title>
        <authorList>
            <person name="Zhang J."/>
        </authorList>
    </citation>
    <scope>NUCLEOTIDE SEQUENCE [LARGE SCALE GENOMIC DNA]</scope>
    <source>
        <strain evidence="4 5">DT12</strain>
    </source>
</reference>
<protein>
    <submittedName>
        <fullName evidence="4">Diguanylate cyclase</fullName>
        <ecNumber evidence="4">2.7.7.65</ecNumber>
    </submittedName>
</protein>
<dbReference type="SUPFAM" id="SSF55781">
    <property type="entry name" value="GAF domain-like"/>
    <property type="match status" value="1"/>
</dbReference>
<dbReference type="InterPro" id="IPR000160">
    <property type="entry name" value="GGDEF_dom"/>
</dbReference>
<dbReference type="SUPFAM" id="SSF48452">
    <property type="entry name" value="TPR-like"/>
    <property type="match status" value="1"/>
</dbReference>
<dbReference type="EC" id="2.7.7.65" evidence="4"/>
<dbReference type="Proteomes" id="UP001208017">
    <property type="component" value="Unassembled WGS sequence"/>
</dbReference>
<evidence type="ECO:0000259" key="2">
    <source>
        <dbReference type="PROSITE" id="PS50011"/>
    </source>
</evidence>
<evidence type="ECO:0000259" key="3">
    <source>
        <dbReference type="PROSITE" id="PS50887"/>
    </source>
</evidence>
<dbReference type="CDD" id="cd01949">
    <property type="entry name" value="GGDEF"/>
    <property type="match status" value="1"/>
</dbReference>
<evidence type="ECO:0000313" key="5">
    <source>
        <dbReference type="Proteomes" id="UP001208017"/>
    </source>
</evidence>
<dbReference type="NCBIfam" id="TIGR00254">
    <property type="entry name" value="GGDEF"/>
    <property type="match status" value="1"/>
</dbReference>
<feature type="domain" description="Protein kinase" evidence="2">
    <location>
        <begin position="1"/>
        <end position="248"/>
    </location>
</feature>
<dbReference type="InterPro" id="IPR000719">
    <property type="entry name" value="Prot_kinase_dom"/>
</dbReference>